<protein>
    <submittedName>
        <fullName evidence="5">Putative HTH-type transcriptional regulator YybA</fullName>
    </submittedName>
</protein>
<dbReference type="RefSeq" id="WP_071906305.1">
    <property type="nucleotide sequence ID" value="NZ_LT607756.1"/>
</dbReference>
<reference evidence="5 6" key="1">
    <citation type="submission" date="2016-08" db="EMBL/GenBank/DDBJ databases">
        <authorList>
            <person name="Seilhamer J.J."/>
        </authorList>
    </citation>
    <scope>NUCLEOTIDE SEQUENCE [LARGE SCALE GENOMIC DNA]</scope>
    <source>
        <strain evidence="5">Buetzberg</strain>
    </source>
</reference>
<sequence length="146" mass="16799">MKSDIPLPGLLSIISRNHFIYLNKETKDLDLTGGQFPCLITISRKPGTTQDHIAKKLQIDKGSIARAVKKLEDNELIHRIPDPKNRRKYLLFLTKKGENIIPQIKSIEEKWEKTVCEGLREDEITTLMEFLNVLAENSTEKIKKQC</sequence>
<dbReference type="Gene3D" id="1.10.10.10">
    <property type="entry name" value="Winged helix-like DNA-binding domain superfamily/Winged helix DNA-binding domain"/>
    <property type="match status" value="1"/>
</dbReference>
<dbReference type="AlphaFoldDB" id="A0A1D3L0B7"/>
<dbReference type="EMBL" id="LT607756">
    <property type="protein sequence ID" value="SCG85101.1"/>
    <property type="molecule type" value="Genomic_DNA"/>
</dbReference>
<name>A0A1D3L0B7_9EURY</name>
<evidence type="ECO:0000256" key="3">
    <source>
        <dbReference type="ARBA" id="ARBA00023163"/>
    </source>
</evidence>
<dbReference type="OrthoDB" id="10712at2157"/>
<dbReference type="PROSITE" id="PS01117">
    <property type="entry name" value="HTH_MARR_1"/>
    <property type="match status" value="1"/>
</dbReference>
<dbReference type="Pfam" id="PF01047">
    <property type="entry name" value="MarR"/>
    <property type="match status" value="1"/>
</dbReference>
<dbReference type="GeneID" id="30411383"/>
<keyword evidence="1" id="KW-0805">Transcription regulation</keyword>
<dbReference type="STRING" id="118062.MCBB_0525"/>
<dbReference type="KEGG" id="mcub:MCBB_0525"/>
<keyword evidence="3" id="KW-0804">Transcription</keyword>
<evidence type="ECO:0000256" key="2">
    <source>
        <dbReference type="ARBA" id="ARBA00023125"/>
    </source>
</evidence>
<keyword evidence="6" id="KW-1185">Reference proteome</keyword>
<dbReference type="SMART" id="SM00347">
    <property type="entry name" value="HTH_MARR"/>
    <property type="match status" value="1"/>
</dbReference>
<keyword evidence="2" id="KW-0238">DNA-binding</keyword>
<dbReference type="GO" id="GO:0003677">
    <property type="term" value="F:DNA binding"/>
    <property type="evidence" value="ECO:0007669"/>
    <property type="project" value="UniProtKB-KW"/>
</dbReference>
<dbReference type="SUPFAM" id="SSF46785">
    <property type="entry name" value="Winged helix' DNA-binding domain"/>
    <property type="match status" value="1"/>
</dbReference>
<gene>
    <name evidence="5" type="primary">yybA</name>
    <name evidence="5" type="ORF">MCBB_0525</name>
</gene>
<dbReference type="InterPro" id="IPR000835">
    <property type="entry name" value="HTH_MarR-typ"/>
</dbReference>
<evidence type="ECO:0000259" key="4">
    <source>
        <dbReference type="PROSITE" id="PS50995"/>
    </source>
</evidence>
<dbReference type="GO" id="GO:0003700">
    <property type="term" value="F:DNA-binding transcription factor activity"/>
    <property type="evidence" value="ECO:0007669"/>
    <property type="project" value="InterPro"/>
</dbReference>
<organism evidence="5 6">
    <name type="scientific">Methanobacterium congolense</name>
    <dbReference type="NCBI Taxonomy" id="118062"/>
    <lineage>
        <taxon>Archaea</taxon>
        <taxon>Methanobacteriati</taxon>
        <taxon>Methanobacteriota</taxon>
        <taxon>Methanomada group</taxon>
        <taxon>Methanobacteria</taxon>
        <taxon>Methanobacteriales</taxon>
        <taxon>Methanobacteriaceae</taxon>
        <taxon>Methanobacterium</taxon>
    </lineage>
</organism>
<feature type="domain" description="HTH marR-type" evidence="4">
    <location>
        <begin position="4"/>
        <end position="136"/>
    </location>
</feature>
<evidence type="ECO:0000256" key="1">
    <source>
        <dbReference type="ARBA" id="ARBA00023015"/>
    </source>
</evidence>
<evidence type="ECO:0000313" key="5">
    <source>
        <dbReference type="EMBL" id="SCG85101.1"/>
    </source>
</evidence>
<evidence type="ECO:0000313" key="6">
    <source>
        <dbReference type="Proteomes" id="UP000094707"/>
    </source>
</evidence>
<accession>A0A1D3L0B7</accession>
<dbReference type="InterPro" id="IPR036388">
    <property type="entry name" value="WH-like_DNA-bd_sf"/>
</dbReference>
<dbReference type="PANTHER" id="PTHR42756">
    <property type="entry name" value="TRANSCRIPTIONAL REGULATOR, MARR"/>
    <property type="match status" value="1"/>
</dbReference>
<dbReference type="InterPro" id="IPR023187">
    <property type="entry name" value="Tscrpt_reg_MarR-type_CS"/>
</dbReference>
<dbReference type="Proteomes" id="UP000094707">
    <property type="component" value="Chromosome I"/>
</dbReference>
<dbReference type="PANTHER" id="PTHR42756:SF1">
    <property type="entry name" value="TRANSCRIPTIONAL REPRESSOR OF EMRAB OPERON"/>
    <property type="match status" value="1"/>
</dbReference>
<dbReference type="PRINTS" id="PR00598">
    <property type="entry name" value="HTHMARR"/>
</dbReference>
<dbReference type="InterPro" id="IPR036390">
    <property type="entry name" value="WH_DNA-bd_sf"/>
</dbReference>
<proteinExistence type="predicted"/>
<dbReference type="PROSITE" id="PS50995">
    <property type="entry name" value="HTH_MARR_2"/>
    <property type="match status" value="1"/>
</dbReference>